<protein>
    <submittedName>
        <fullName evidence="6">Radical SAM protein</fullName>
    </submittedName>
</protein>
<dbReference type="PANTHER" id="PTHR11228:SF7">
    <property type="entry name" value="PQQA PEPTIDE CYCLASE"/>
    <property type="match status" value="1"/>
</dbReference>
<evidence type="ECO:0000313" key="6">
    <source>
        <dbReference type="EMBL" id="HIZ49312.1"/>
    </source>
</evidence>
<dbReference type="InterPro" id="IPR023885">
    <property type="entry name" value="4Fe4S-binding_SPASM_dom"/>
</dbReference>
<dbReference type="SUPFAM" id="SSF102114">
    <property type="entry name" value="Radical SAM enzymes"/>
    <property type="match status" value="1"/>
</dbReference>
<evidence type="ECO:0000313" key="7">
    <source>
        <dbReference type="Proteomes" id="UP000824031"/>
    </source>
</evidence>
<reference evidence="6" key="1">
    <citation type="journal article" date="2021" name="PeerJ">
        <title>Extensive microbial diversity within the chicken gut microbiome revealed by metagenomics and culture.</title>
        <authorList>
            <person name="Gilroy R."/>
            <person name="Ravi A."/>
            <person name="Getino M."/>
            <person name="Pursley I."/>
            <person name="Horton D.L."/>
            <person name="Alikhan N.F."/>
            <person name="Baker D."/>
            <person name="Gharbi K."/>
            <person name="Hall N."/>
            <person name="Watson M."/>
            <person name="Adriaenssens E.M."/>
            <person name="Foster-Nyarko E."/>
            <person name="Jarju S."/>
            <person name="Secka A."/>
            <person name="Antonio M."/>
            <person name="Oren A."/>
            <person name="Chaudhuri R.R."/>
            <person name="La Ragione R."/>
            <person name="Hildebrand F."/>
            <person name="Pallen M.J."/>
        </authorList>
    </citation>
    <scope>NUCLEOTIDE SEQUENCE</scope>
    <source>
        <strain evidence="6">3436</strain>
    </source>
</reference>
<dbReference type="InterPro" id="IPR013785">
    <property type="entry name" value="Aldolase_TIM"/>
</dbReference>
<accession>A0A9D2JHD6</accession>
<dbReference type="SFLD" id="SFLDG01386">
    <property type="entry name" value="main_SPASM_domain-containing"/>
    <property type="match status" value="1"/>
</dbReference>
<dbReference type="PROSITE" id="PS51918">
    <property type="entry name" value="RADICAL_SAM"/>
    <property type="match status" value="1"/>
</dbReference>
<dbReference type="GO" id="GO:0046872">
    <property type="term" value="F:metal ion binding"/>
    <property type="evidence" value="ECO:0007669"/>
    <property type="project" value="UniProtKB-KW"/>
</dbReference>
<dbReference type="GO" id="GO:0006783">
    <property type="term" value="P:heme biosynthetic process"/>
    <property type="evidence" value="ECO:0007669"/>
    <property type="project" value="TreeGrafter"/>
</dbReference>
<proteinExistence type="predicted"/>
<dbReference type="CDD" id="cd01335">
    <property type="entry name" value="Radical_SAM"/>
    <property type="match status" value="1"/>
</dbReference>
<keyword evidence="1" id="KW-0949">S-adenosyl-L-methionine</keyword>
<gene>
    <name evidence="6" type="ORF">H9810_11385</name>
</gene>
<dbReference type="Pfam" id="PF04055">
    <property type="entry name" value="Radical_SAM"/>
    <property type="match status" value="1"/>
</dbReference>
<dbReference type="InterPro" id="IPR050377">
    <property type="entry name" value="Radical_SAM_PqqE_MftC-like"/>
</dbReference>
<comment type="caution">
    <text evidence="6">The sequence shown here is derived from an EMBL/GenBank/DDBJ whole genome shotgun (WGS) entry which is preliminary data.</text>
</comment>
<dbReference type="InterPro" id="IPR007197">
    <property type="entry name" value="rSAM"/>
</dbReference>
<sequence>MKYLTYAEHAFLHGHLSRVRHVTLDPDGPGVVRIHLVPCAHPDRDTPFVAILNGQELLPLNVSWAILLTNLIEALHTRSGKEISQADWSAITAQAVAATHKVYRRTDPLQIESDLQLLLDCLCAVARGETPPLQVQPLHLGDYAPRMTAPHRMDLMVSSMVKDGTWHCNQKCLHCYAANQPFGATPELDTDQWLAVIEKCRSVGIPQLTFTGGEPTLRHDLIKLVQAAQWFVTRLNTNGRMLTSAMCKDLKAASLDAVQITFYSADPAIHNALVGVDGYTDTVGGIKNALAAGLNVSLNTPLCTLNRDYLSTVRLAHELGVRYLSCSGLIPAGNAATEASRAGRLTPDALAAALRPAMAYAESHGMEIDFTSPGWLTETTLRELGFQRIPSCGACLSNMAVAPDGTVLPCQSWLSGPGLGNLLRTPWPRIWRSAECSAIRNESAAMRQRCQLGDTPLQEERP</sequence>
<dbReference type="InterPro" id="IPR006638">
    <property type="entry name" value="Elp3/MiaA/NifB-like_rSAM"/>
</dbReference>
<dbReference type="Proteomes" id="UP000824031">
    <property type="component" value="Unassembled WGS sequence"/>
</dbReference>
<dbReference type="SMART" id="SM00729">
    <property type="entry name" value="Elp3"/>
    <property type="match status" value="1"/>
</dbReference>
<name>A0A9D2JHD6_9FIRM</name>
<evidence type="ECO:0000256" key="1">
    <source>
        <dbReference type="ARBA" id="ARBA00022691"/>
    </source>
</evidence>
<evidence type="ECO:0000256" key="3">
    <source>
        <dbReference type="ARBA" id="ARBA00023004"/>
    </source>
</evidence>
<dbReference type="Gene3D" id="3.20.20.70">
    <property type="entry name" value="Aldolase class I"/>
    <property type="match status" value="1"/>
</dbReference>
<dbReference type="Pfam" id="PF13186">
    <property type="entry name" value="SPASM"/>
    <property type="match status" value="1"/>
</dbReference>
<organism evidence="6 7">
    <name type="scientific">Candidatus Gemmiger excrementavium</name>
    <dbReference type="NCBI Taxonomy" id="2838608"/>
    <lineage>
        <taxon>Bacteria</taxon>
        <taxon>Bacillati</taxon>
        <taxon>Bacillota</taxon>
        <taxon>Clostridia</taxon>
        <taxon>Eubacteriales</taxon>
        <taxon>Gemmiger</taxon>
    </lineage>
</organism>
<evidence type="ECO:0000259" key="5">
    <source>
        <dbReference type="PROSITE" id="PS51918"/>
    </source>
</evidence>
<keyword evidence="3" id="KW-0408">Iron</keyword>
<reference evidence="6" key="2">
    <citation type="submission" date="2021-04" db="EMBL/GenBank/DDBJ databases">
        <authorList>
            <person name="Gilroy R."/>
        </authorList>
    </citation>
    <scope>NUCLEOTIDE SEQUENCE</scope>
    <source>
        <strain evidence="6">3436</strain>
    </source>
</reference>
<dbReference type="EMBL" id="DXBO01000168">
    <property type="protein sequence ID" value="HIZ49312.1"/>
    <property type="molecule type" value="Genomic_DNA"/>
</dbReference>
<dbReference type="CDD" id="cd21109">
    <property type="entry name" value="SPASM"/>
    <property type="match status" value="1"/>
</dbReference>
<dbReference type="GO" id="GO:0003824">
    <property type="term" value="F:catalytic activity"/>
    <property type="evidence" value="ECO:0007669"/>
    <property type="project" value="InterPro"/>
</dbReference>
<dbReference type="PANTHER" id="PTHR11228">
    <property type="entry name" value="RADICAL SAM DOMAIN PROTEIN"/>
    <property type="match status" value="1"/>
</dbReference>
<dbReference type="SFLD" id="SFLDS00029">
    <property type="entry name" value="Radical_SAM"/>
    <property type="match status" value="1"/>
</dbReference>
<feature type="domain" description="Radical SAM core" evidence="5">
    <location>
        <begin position="149"/>
        <end position="367"/>
    </location>
</feature>
<dbReference type="SFLD" id="SFLDG01067">
    <property type="entry name" value="SPASM/twitch_domain_containing"/>
    <property type="match status" value="1"/>
</dbReference>
<dbReference type="InterPro" id="IPR058240">
    <property type="entry name" value="rSAM_sf"/>
</dbReference>
<keyword evidence="2" id="KW-0479">Metal-binding</keyword>
<evidence type="ECO:0000256" key="2">
    <source>
        <dbReference type="ARBA" id="ARBA00022723"/>
    </source>
</evidence>
<keyword evidence="4" id="KW-0411">Iron-sulfur</keyword>
<dbReference type="AlphaFoldDB" id="A0A9D2JHD6"/>
<dbReference type="GO" id="GO:0051536">
    <property type="term" value="F:iron-sulfur cluster binding"/>
    <property type="evidence" value="ECO:0007669"/>
    <property type="project" value="UniProtKB-KW"/>
</dbReference>
<evidence type="ECO:0000256" key="4">
    <source>
        <dbReference type="ARBA" id="ARBA00023014"/>
    </source>
</evidence>